<dbReference type="EMBL" id="LK391709">
    <property type="protein sequence ID" value="CDR97473.1"/>
    <property type="molecule type" value="Genomic_DNA"/>
</dbReference>
<feature type="chain" id="PRO_5001600197" evidence="3">
    <location>
        <begin position="21"/>
        <end position="241"/>
    </location>
</feature>
<keyword evidence="5" id="KW-1185">Reference proteome</keyword>
<organism evidence="4 5">
    <name type="scientific">Babesia bigemina</name>
    <dbReference type="NCBI Taxonomy" id="5866"/>
    <lineage>
        <taxon>Eukaryota</taxon>
        <taxon>Sar</taxon>
        <taxon>Alveolata</taxon>
        <taxon>Apicomplexa</taxon>
        <taxon>Aconoidasida</taxon>
        <taxon>Piroplasmida</taxon>
        <taxon>Babesiidae</taxon>
        <taxon>Babesia</taxon>
    </lineage>
</organism>
<evidence type="ECO:0000256" key="3">
    <source>
        <dbReference type="SAM" id="SignalP"/>
    </source>
</evidence>
<protein>
    <submittedName>
        <fullName evidence="4">Uncharacterized protein</fullName>
    </submittedName>
</protein>
<evidence type="ECO:0000256" key="1">
    <source>
        <dbReference type="SAM" id="MobiDB-lite"/>
    </source>
</evidence>
<evidence type="ECO:0000313" key="5">
    <source>
        <dbReference type="Proteomes" id="UP000033188"/>
    </source>
</evidence>
<reference evidence="5" key="1">
    <citation type="journal article" date="2014" name="Nucleic Acids Res.">
        <title>The evolutionary dynamics of variant antigen genes in Babesia reveal a history of genomic innovation underlying host-parasite interaction.</title>
        <authorList>
            <person name="Jackson A.P."/>
            <person name="Otto T.D."/>
            <person name="Darby A."/>
            <person name="Ramaprasad A."/>
            <person name="Xia D."/>
            <person name="Echaide I.E."/>
            <person name="Farber M."/>
            <person name="Gahlot S."/>
            <person name="Gamble J."/>
            <person name="Gupta D."/>
            <person name="Gupta Y."/>
            <person name="Jackson L."/>
            <person name="Malandrin L."/>
            <person name="Malas T.B."/>
            <person name="Moussa E."/>
            <person name="Nair M."/>
            <person name="Reid A.J."/>
            <person name="Sanders M."/>
            <person name="Sharma J."/>
            <person name="Tracey A."/>
            <person name="Quail M.A."/>
            <person name="Weir W."/>
            <person name="Wastling J.M."/>
            <person name="Hall N."/>
            <person name="Willadsen P."/>
            <person name="Lingelbach K."/>
            <person name="Shiels B."/>
            <person name="Tait A."/>
            <person name="Berriman M."/>
            <person name="Allred D.R."/>
            <person name="Pain A."/>
        </authorList>
    </citation>
    <scope>NUCLEOTIDE SEQUENCE [LARGE SCALE GENOMIC DNA]</scope>
    <source>
        <strain evidence="5">Bond</strain>
    </source>
</reference>
<feature type="transmembrane region" description="Helical" evidence="2">
    <location>
        <begin position="153"/>
        <end position="174"/>
    </location>
</feature>
<dbReference type="RefSeq" id="XP_012769659.1">
    <property type="nucleotide sequence ID" value="XM_012914205.1"/>
</dbReference>
<feature type="region of interest" description="Disordered" evidence="1">
    <location>
        <begin position="127"/>
        <end position="149"/>
    </location>
</feature>
<dbReference type="GeneID" id="24566014"/>
<keyword evidence="2" id="KW-0472">Membrane</keyword>
<dbReference type="KEGG" id="bbig:BBBOND_0313750"/>
<evidence type="ECO:0000313" key="4">
    <source>
        <dbReference type="EMBL" id="CDR97473.1"/>
    </source>
</evidence>
<dbReference type="Proteomes" id="UP000033188">
    <property type="component" value="Chromosome 3"/>
</dbReference>
<feature type="region of interest" description="Disordered" evidence="1">
    <location>
        <begin position="21"/>
        <end position="73"/>
    </location>
</feature>
<gene>
    <name evidence="4" type="ORF">BBBOND_0313750</name>
</gene>
<sequence>MSGWLRGLGAAVVVLQLVEGSGSGSGSVAVEGTGSGSGSVAVEGSGSGSGSVAVEGTGSGSGSVAVEGTGSGSGSVAVGELRGLGGTGEDEWTVGLSIESAVGEEGIAIPMDVKSRAGFSSTSSHAASLPRVEQHSSGRELSASSPNSSSPAVIPYIIVPVTLVIVVICVMIYFRIRPFHRMISEVTTPSPPYSAIAAVIVAIIVAIIIFILIDGLWLMHRKHADDGACNKEFENGCKICA</sequence>
<proteinExistence type="predicted"/>
<feature type="transmembrane region" description="Helical" evidence="2">
    <location>
        <begin position="195"/>
        <end position="213"/>
    </location>
</feature>
<name>A0A061DA99_BABBI</name>
<feature type="signal peptide" evidence="3">
    <location>
        <begin position="1"/>
        <end position="20"/>
    </location>
</feature>
<keyword evidence="3" id="KW-0732">Signal</keyword>
<dbReference type="VEuPathDB" id="PiroplasmaDB:BBBOND_0313750"/>
<keyword evidence="2" id="KW-0812">Transmembrane</keyword>
<evidence type="ECO:0000256" key="2">
    <source>
        <dbReference type="SAM" id="Phobius"/>
    </source>
</evidence>
<dbReference type="AlphaFoldDB" id="A0A061DA99"/>
<accession>A0A061DA99</accession>
<keyword evidence="2" id="KW-1133">Transmembrane helix</keyword>